<keyword evidence="5 7" id="KW-0653">Protein transport</keyword>
<dbReference type="Gene3D" id="1.10.287.660">
    <property type="entry name" value="Helix hairpin bin"/>
    <property type="match status" value="1"/>
</dbReference>
<dbReference type="GO" id="GO:0000813">
    <property type="term" value="C:ESCRT I complex"/>
    <property type="evidence" value="ECO:0007669"/>
    <property type="project" value="UniProtKB-ARBA"/>
</dbReference>
<evidence type="ECO:0000313" key="12">
    <source>
        <dbReference type="Proteomes" id="UP000410492"/>
    </source>
</evidence>
<dbReference type="GO" id="GO:0006612">
    <property type="term" value="P:protein targeting to membrane"/>
    <property type="evidence" value="ECO:0007669"/>
    <property type="project" value="TreeGrafter"/>
</dbReference>
<reference evidence="11 12" key="1">
    <citation type="submission" date="2019-01" db="EMBL/GenBank/DDBJ databases">
        <authorList>
            <person name="Sayadi A."/>
        </authorList>
    </citation>
    <scope>NUCLEOTIDE SEQUENCE [LARGE SCALE GENOMIC DNA]</scope>
</reference>
<dbReference type="Proteomes" id="UP000410492">
    <property type="component" value="Unassembled WGS sequence"/>
</dbReference>
<gene>
    <name evidence="10" type="ORF">CALMAC_LOCUS13066</name>
    <name evidence="11" type="ORF">CALMAC_LOCUS13227</name>
</gene>
<evidence type="ECO:0000259" key="9">
    <source>
        <dbReference type="PROSITE" id="PS51314"/>
    </source>
</evidence>
<evidence type="ECO:0000256" key="2">
    <source>
        <dbReference type="ARBA" id="ARBA00007617"/>
    </source>
</evidence>
<dbReference type="Pfam" id="PF07200">
    <property type="entry name" value="Mod_r"/>
    <property type="match status" value="1"/>
</dbReference>
<evidence type="ECO:0000256" key="7">
    <source>
        <dbReference type="PROSITE-ProRule" id="PRU00646"/>
    </source>
</evidence>
<dbReference type="GO" id="GO:0006623">
    <property type="term" value="P:protein targeting to vacuole"/>
    <property type="evidence" value="ECO:0007669"/>
    <property type="project" value="TreeGrafter"/>
</dbReference>
<evidence type="ECO:0000313" key="11">
    <source>
        <dbReference type="EMBL" id="VEN53425.1"/>
    </source>
</evidence>
<dbReference type="PANTHER" id="PTHR13678:SF27">
    <property type="entry name" value="LD45836P"/>
    <property type="match status" value="1"/>
</dbReference>
<sequence length="234" mass="26505">MSIEILQSDAKAAVAKLSSLSNNELDEIMNSDEKIEQILNELEQSYLKEIENEKENIMANNHSVAEYNLSKEPELVELREKVQELSEQGEELSKSVEEKMKILREKGGDMSLETALALLQTAASEMEEDSDKIAQKFLDNDSDLDDFLDQFLVKRKLMHTRLVKAEKLSKLLQRDPSLSNIPNYINSPPLNINTNYIPGVPPVSPPSVHQGVPYPTGPFNMPMPPAMNYFQNHY</sequence>
<dbReference type="InterPro" id="IPR009851">
    <property type="entry name" value="Mod_r"/>
</dbReference>
<proteinExistence type="inferred from homology"/>
<accession>A0A653D253</accession>
<evidence type="ECO:0000256" key="8">
    <source>
        <dbReference type="SAM" id="Coils"/>
    </source>
</evidence>
<evidence type="ECO:0000256" key="4">
    <source>
        <dbReference type="ARBA" id="ARBA00022753"/>
    </source>
</evidence>
<dbReference type="EMBL" id="CAACVG010009499">
    <property type="protein sequence ID" value="VEN53425.1"/>
    <property type="molecule type" value="Genomic_DNA"/>
</dbReference>
<dbReference type="SUPFAM" id="SSF140111">
    <property type="entry name" value="Endosomal sorting complex assembly domain"/>
    <property type="match status" value="1"/>
</dbReference>
<protein>
    <recommendedName>
        <fullName evidence="9">VPS37 C-terminal domain-containing protein</fullName>
    </recommendedName>
</protein>
<dbReference type="GO" id="GO:0031902">
    <property type="term" value="C:late endosome membrane"/>
    <property type="evidence" value="ECO:0007669"/>
    <property type="project" value="UniProtKB-SubCell"/>
</dbReference>
<feature type="coiled-coil region" evidence="8">
    <location>
        <begin position="3"/>
        <end position="45"/>
    </location>
</feature>
<comment type="subcellular location">
    <subcellularLocation>
        <location evidence="1">Late endosome membrane</location>
        <topology evidence="1">Peripheral membrane protein</topology>
    </subcellularLocation>
</comment>
<evidence type="ECO:0000256" key="5">
    <source>
        <dbReference type="ARBA" id="ARBA00022927"/>
    </source>
</evidence>
<dbReference type="PANTHER" id="PTHR13678">
    <property type="entry name" value="VACUOLAR PROTEIN SORTING-ASSOCIATED PROTEIN 37"/>
    <property type="match status" value="1"/>
</dbReference>
<dbReference type="OrthoDB" id="10004364at2759"/>
<evidence type="ECO:0000313" key="10">
    <source>
        <dbReference type="EMBL" id="VEN53178.1"/>
    </source>
</evidence>
<evidence type="ECO:0000256" key="1">
    <source>
        <dbReference type="ARBA" id="ARBA00004633"/>
    </source>
</evidence>
<keyword evidence="8" id="KW-0175">Coiled coil</keyword>
<name>A0A653D253_CALMS</name>
<dbReference type="InterPro" id="IPR029012">
    <property type="entry name" value="Helix_hairpin_bin_sf"/>
</dbReference>
<evidence type="ECO:0000256" key="3">
    <source>
        <dbReference type="ARBA" id="ARBA00022448"/>
    </source>
</evidence>
<comment type="similarity">
    <text evidence="2">Belongs to the VPS37 family.</text>
</comment>
<evidence type="ECO:0000256" key="6">
    <source>
        <dbReference type="ARBA" id="ARBA00025010"/>
    </source>
</evidence>
<comment type="function">
    <text evidence="6">Component of the ESCRT-I complex, a regulator of vesicular trafficking process. Required for the sorting of endocytic ubiquitinated cargos into multivesicular bodies. May be involved in cell growth and differentiation.</text>
</comment>
<feature type="domain" description="VPS37 C-terminal" evidence="9">
    <location>
        <begin position="93"/>
        <end position="180"/>
    </location>
</feature>
<dbReference type="PROSITE" id="PS51314">
    <property type="entry name" value="VPS37_C"/>
    <property type="match status" value="1"/>
</dbReference>
<dbReference type="InterPro" id="IPR037202">
    <property type="entry name" value="ESCRT_assembly_dom"/>
</dbReference>
<dbReference type="GO" id="GO:0043162">
    <property type="term" value="P:ubiquitin-dependent protein catabolic process via the multivesicular body sorting pathway"/>
    <property type="evidence" value="ECO:0007669"/>
    <property type="project" value="TreeGrafter"/>
</dbReference>
<organism evidence="11 12">
    <name type="scientific">Callosobruchus maculatus</name>
    <name type="common">Southern cowpea weevil</name>
    <name type="synonym">Pulse bruchid</name>
    <dbReference type="NCBI Taxonomy" id="64391"/>
    <lineage>
        <taxon>Eukaryota</taxon>
        <taxon>Metazoa</taxon>
        <taxon>Ecdysozoa</taxon>
        <taxon>Arthropoda</taxon>
        <taxon>Hexapoda</taxon>
        <taxon>Insecta</taxon>
        <taxon>Pterygota</taxon>
        <taxon>Neoptera</taxon>
        <taxon>Endopterygota</taxon>
        <taxon>Coleoptera</taxon>
        <taxon>Polyphaga</taxon>
        <taxon>Cucujiformia</taxon>
        <taxon>Chrysomeloidea</taxon>
        <taxon>Chrysomelidae</taxon>
        <taxon>Bruchinae</taxon>
        <taxon>Bruchini</taxon>
        <taxon>Callosobruchus</taxon>
    </lineage>
</organism>
<keyword evidence="12" id="KW-1185">Reference proteome</keyword>
<dbReference type="AlphaFoldDB" id="A0A653D253"/>
<keyword evidence="3 7" id="KW-0813">Transport</keyword>
<keyword evidence="4" id="KW-0967">Endosome</keyword>
<dbReference type="EMBL" id="CAACVG010009406">
    <property type="protein sequence ID" value="VEN53178.1"/>
    <property type="molecule type" value="Genomic_DNA"/>
</dbReference>